<evidence type="ECO:0000313" key="1">
    <source>
        <dbReference type="Proteomes" id="UP000515163"/>
    </source>
</evidence>
<accession>A0A6P8HI41</accession>
<dbReference type="RefSeq" id="XP_031556044.1">
    <property type="nucleotide sequence ID" value="XM_031700184.1"/>
</dbReference>
<reference evidence="2" key="1">
    <citation type="submission" date="2025-08" db="UniProtKB">
        <authorList>
            <consortium name="RefSeq"/>
        </authorList>
    </citation>
    <scope>IDENTIFICATION</scope>
    <source>
        <tissue evidence="2">Tentacle</tissue>
    </source>
</reference>
<keyword evidence="1" id="KW-1185">Reference proteome</keyword>
<gene>
    <name evidence="2" type="primary">LOC116292829</name>
</gene>
<dbReference type="Proteomes" id="UP000515163">
    <property type="component" value="Unplaced"/>
</dbReference>
<dbReference type="AlphaFoldDB" id="A0A6P8HI41"/>
<dbReference type="OrthoDB" id="6020736at2759"/>
<name>A0A6P8HI41_ACTTE</name>
<dbReference type="GeneID" id="116292829"/>
<organism evidence="1 2">
    <name type="scientific">Actinia tenebrosa</name>
    <name type="common">Australian red waratah sea anemone</name>
    <dbReference type="NCBI Taxonomy" id="6105"/>
    <lineage>
        <taxon>Eukaryota</taxon>
        <taxon>Metazoa</taxon>
        <taxon>Cnidaria</taxon>
        <taxon>Anthozoa</taxon>
        <taxon>Hexacorallia</taxon>
        <taxon>Actiniaria</taxon>
        <taxon>Actiniidae</taxon>
        <taxon>Actinia</taxon>
    </lineage>
</organism>
<evidence type="ECO:0000313" key="2">
    <source>
        <dbReference type="RefSeq" id="XP_031556044.1"/>
    </source>
</evidence>
<proteinExistence type="predicted"/>
<sequence length="248" mass="28547">MDRDISERVQYLYRLIGLEFYGEVTTRQDKPNPMGYYMKCLLQYVQKGKGKEKPALALVYKIMHLRKEENSDKSFEKDFIEDYFCFLKLRKKRNLMTESKMASESKQARLLPCLRWISGPVALLKDEDYWGTRQQLRSGKVVADALGGLDPVFGALLNPTGGRVGKGNGDILHTLLYTQEDVIAYHSAVHDASGYLYLYHGIGPGYNYIDSKWTIFNTSNPMCCQIPGYHFYRKALRRAEENKTSSHN</sequence>
<protein>
    <submittedName>
        <fullName evidence="2">Uncharacterized protein LOC116292829</fullName>
    </submittedName>
</protein>
<dbReference type="KEGG" id="aten:116292829"/>
<dbReference type="InParanoid" id="A0A6P8HI41"/>